<dbReference type="EMBL" id="CP030864">
    <property type="protein sequence ID" value="AXE28282.1"/>
    <property type="molecule type" value="Genomic_DNA"/>
</dbReference>
<evidence type="ECO:0000256" key="1">
    <source>
        <dbReference type="SAM" id="MobiDB-lite"/>
    </source>
</evidence>
<keyword evidence="2" id="KW-0614">Plasmid</keyword>
<reference evidence="2 3" key="1">
    <citation type="submission" date="2018-01" db="EMBL/GenBank/DDBJ databases">
        <title>Draft genome Sequence of streptomyces globosus LZH-48.</title>
        <authorList>
            <person name="Ran K."/>
            <person name="Li Z."/>
            <person name="Wei S."/>
            <person name="Dong R."/>
        </authorList>
    </citation>
    <scope>NUCLEOTIDE SEQUENCE [LARGE SCALE GENOMIC DNA]</scope>
    <source>
        <strain evidence="2 3">LZH-48</strain>
        <plasmid evidence="2 3">unnamed2</plasmid>
    </source>
</reference>
<name>A0A344UBL1_9ACTN</name>
<evidence type="ECO:0000313" key="2">
    <source>
        <dbReference type="EMBL" id="AXE28282.1"/>
    </source>
</evidence>
<feature type="region of interest" description="Disordered" evidence="1">
    <location>
        <begin position="65"/>
        <end position="87"/>
    </location>
</feature>
<accession>A0A344UBL1</accession>
<dbReference type="Proteomes" id="UP000252004">
    <property type="component" value="Plasmid unnamed2"/>
</dbReference>
<dbReference type="RefSeq" id="WP_114059442.1">
    <property type="nucleotide sequence ID" value="NZ_CP030864.1"/>
</dbReference>
<geneLocation type="plasmid" evidence="2 3">
    <name>unnamed2</name>
</geneLocation>
<dbReference type="KEGG" id="sgz:C0216_32960"/>
<proteinExistence type="predicted"/>
<organism evidence="2 3">
    <name type="scientific">Streptomyces globosus</name>
    <dbReference type="NCBI Taxonomy" id="68209"/>
    <lineage>
        <taxon>Bacteria</taxon>
        <taxon>Bacillati</taxon>
        <taxon>Actinomycetota</taxon>
        <taxon>Actinomycetes</taxon>
        <taxon>Kitasatosporales</taxon>
        <taxon>Streptomycetaceae</taxon>
        <taxon>Streptomyces</taxon>
    </lineage>
</organism>
<protein>
    <submittedName>
        <fullName evidence="2">Uncharacterized protein</fullName>
    </submittedName>
</protein>
<dbReference type="OrthoDB" id="3460651at2"/>
<keyword evidence="3" id="KW-1185">Reference proteome</keyword>
<dbReference type="AlphaFoldDB" id="A0A344UBL1"/>
<evidence type="ECO:0000313" key="3">
    <source>
        <dbReference type="Proteomes" id="UP000252004"/>
    </source>
</evidence>
<sequence>MRLGPGIGGLYGDVPRLLERVAEEIDAWAVAVARSWVRIRPVLDADVFHRARQLAEHGAGRLLGKLHSSVGRDDSPAPATARTGAKP</sequence>
<gene>
    <name evidence="2" type="ORF">C0216_32960</name>
</gene>